<dbReference type="GO" id="GO:0004499">
    <property type="term" value="F:N,N-dimethylaniline monooxygenase activity"/>
    <property type="evidence" value="ECO:0007669"/>
    <property type="project" value="InterPro"/>
</dbReference>
<dbReference type="GO" id="GO:0050660">
    <property type="term" value="F:flavin adenine dinucleotide binding"/>
    <property type="evidence" value="ECO:0007669"/>
    <property type="project" value="InterPro"/>
</dbReference>
<reference evidence="5" key="2">
    <citation type="submission" date="2014-06" db="EMBL/GenBank/DDBJ databases">
        <title>The complete genome of Blastobotrys (Arxula) adeninivorans LS3 - a yeast of biotechnological interest.</title>
        <authorList>
            <person name="Kunze G."/>
            <person name="Gaillardin C."/>
            <person name="Czernicka M."/>
            <person name="Durrens P."/>
            <person name="Martin T."/>
            <person name="Boer E."/>
            <person name="Gabaldon T."/>
            <person name="Cruz J."/>
            <person name="Talla E."/>
            <person name="Marck C."/>
            <person name="Goffeau A."/>
            <person name="Barbe V."/>
            <person name="Baret P."/>
            <person name="Baronian K."/>
            <person name="Beier S."/>
            <person name="Bleykasten C."/>
            <person name="Bode R."/>
            <person name="Casaregola S."/>
            <person name="Despons L."/>
            <person name="Fairhead C."/>
            <person name="Giersberg M."/>
            <person name="Gierski P."/>
            <person name="Hahnel U."/>
            <person name="Hartmann A."/>
            <person name="Jankowska D."/>
            <person name="Jubin C."/>
            <person name="Jung P."/>
            <person name="Lafontaine I."/>
            <person name="Leh-Louis V."/>
            <person name="Lemaire M."/>
            <person name="Marcet-Houben M."/>
            <person name="Mascher M."/>
            <person name="Morel G."/>
            <person name="Richard G.-F."/>
            <person name="Riechen J."/>
            <person name="Sacerdot C."/>
            <person name="Sarkar A."/>
            <person name="Savel G."/>
            <person name="Schacherer J."/>
            <person name="Sherman D."/>
            <person name="Straub M.-L."/>
            <person name="Stein N."/>
            <person name="Thierry A."/>
            <person name="Trautwein-Schult A."/>
            <person name="Westhof E."/>
            <person name="Worch S."/>
            <person name="Dujon B."/>
            <person name="Souciet J.-L."/>
            <person name="Wincker P."/>
            <person name="Scholz U."/>
            <person name="Neuveglise N."/>
        </authorList>
    </citation>
    <scope>NUCLEOTIDE SEQUENCE</scope>
    <source>
        <strain evidence="5">LS3</strain>
    </source>
</reference>
<dbReference type="PhylomeDB" id="A0A060TDD4"/>
<dbReference type="InterPro" id="IPR020946">
    <property type="entry name" value="Flavin_mOase-like"/>
</dbReference>
<evidence type="ECO:0000256" key="4">
    <source>
        <dbReference type="ARBA" id="ARBA00023002"/>
    </source>
</evidence>
<dbReference type="AlphaFoldDB" id="A0A060TDD4"/>
<dbReference type="Gene3D" id="3.50.50.60">
    <property type="entry name" value="FAD/NAD(P)-binding domain"/>
    <property type="match status" value="2"/>
</dbReference>
<evidence type="ECO:0000256" key="1">
    <source>
        <dbReference type="ARBA" id="ARBA00010139"/>
    </source>
</evidence>
<protein>
    <submittedName>
        <fullName evidence="5">ARAD1B23870p</fullName>
    </submittedName>
</protein>
<reference evidence="5" key="1">
    <citation type="submission" date="2014-02" db="EMBL/GenBank/DDBJ databases">
        <authorList>
            <person name="Genoscope - CEA"/>
        </authorList>
    </citation>
    <scope>NUCLEOTIDE SEQUENCE</scope>
    <source>
        <strain evidence="5">LS3</strain>
    </source>
</reference>
<organism evidence="5">
    <name type="scientific">Blastobotrys adeninivorans</name>
    <name type="common">Yeast</name>
    <name type="synonym">Arxula adeninivorans</name>
    <dbReference type="NCBI Taxonomy" id="409370"/>
    <lineage>
        <taxon>Eukaryota</taxon>
        <taxon>Fungi</taxon>
        <taxon>Dikarya</taxon>
        <taxon>Ascomycota</taxon>
        <taxon>Saccharomycotina</taxon>
        <taxon>Dipodascomycetes</taxon>
        <taxon>Dipodascales</taxon>
        <taxon>Trichomonascaceae</taxon>
        <taxon>Blastobotrys</taxon>
    </lineage>
</organism>
<dbReference type="InterPro" id="IPR051209">
    <property type="entry name" value="FAD-bind_Monooxygenase_sf"/>
</dbReference>
<comment type="similarity">
    <text evidence="1">Belongs to the FAD-binding monooxygenase family.</text>
</comment>
<keyword evidence="3" id="KW-0274">FAD</keyword>
<sequence>MVSVFDSDEPLYARKRIRVVCVGAGMSGLGLAHKLQVEHHATTDYPEGWVDYQIYEKNDDIGGTWYENTYPGVACDVPSHVYVFPFESNPSWSRYFSGGAEIQEYVKRTTKKYDLDRHVQLQSKVIETSWDDDEAVWRIKIEKKDGTVFEDYAHVLINGAGILNKWKWPDIEGLNDFKGDLFHTAKWDHSVDLKDKRVLLIGNGSSAIQVLPNIQPLAKKIYNVIRNPTWVQPRNGVDLYNENHDYTPEERKKFEEDPSIIAEFQRKVNEDYDAITYCFLKVTPGHDKLQKEYAKVMAERLGNDPDLVNKFVPTYSAGCRRLTPGFGYLEALQKPNVEPMFAKIDKITPTGAVITDENGQRDIEVDVVICATGFDVTFKPFWEINGQKGISLEQKWKKEVPKAYFSICVPDLPNYFVYNGPGFPAMHGTIPKALHAETEYIYLWLDKMGQDRIKYITPKHNLVEQQYHFFQHRLKSTVFASHCSSWYKKSPSEGGAIVAMYPGTMTHFEKILSTLRPEDFDIEYDYPDHIFYFFGNGQTEGEVAKPNPYL</sequence>
<evidence type="ECO:0000256" key="3">
    <source>
        <dbReference type="ARBA" id="ARBA00022827"/>
    </source>
</evidence>
<name>A0A060TDD4_BLAAD</name>
<evidence type="ECO:0000313" key="5">
    <source>
        <dbReference type="EMBL" id="CDP36912.1"/>
    </source>
</evidence>
<dbReference type="InterPro" id="IPR036188">
    <property type="entry name" value="FAD/NAD-bd_sf"/>
</dbReference>
<dbReference type="PANTHER" id="PTHR42877">
    <property type="entry name" value="L-ORNITHINE N(5)-MONOOXYGENASE-RELATED"/>
    <property type="match status" value="1"/>
</dbReference>
<dbReference type="EMBL" id="HG937692">
    <property type="protein sequence ID" value="CDP36912.1"/>
    <property type="molecule type" value="Genomic_DNA"/>
</dbReference>
<keyword evidence="2" id="KW-0285">Flavoprotein</keyword>
<dbReference type="PANTHER" id="PTHR42877:SF11">
    <property type="entry name" value="MONOOXYGENASE, PUTATIVE (AFU_ORTHOLOGUE AFUA_6G13790)-RELATED"/>
    <property type="match status" value="1"/>
</dbReference>
<gene>
    <name evidence="5" type="ORF">GNLVRS02_ARAD1B23870g</name>
</gene>
<dbReference type="GO" id="GO:0050661">
    <property type="term" value="F:NADP binding"/>
    <property type="evidence" value="ECO:0007669"/>
    <property type="project" value="InterPro"/>
</dbReference>
<keyword evidence="4" id="KW-0560">Oxidoreductase</keyword>
<dbReference type="Pfam" id="PF00743">
    <property type="entry name" value="FMO-like"/>
    <property type="match status" value="1"/>
</dbReference>
<proteinExistence type="inferred from homology"/>
<accession>A0A060TDD4</accession>
<evidence type="ECO:0000256" key="2">
    <source>
        <dbReference type="ARBA" id="ARBA00022630"/>
    </source>
</evidence>
<dbReference type="SUPFAM" id="SSF51905">
    <property type="entry name" value="FAD/NAD(P)-binding domain"/>
    <property type="match status" value="2"/>
</dbReference>